<keyword evidence="6" id="KW-1185">Reference proteome</keyword>
<dbReference type="OrthoDB" id="18679at2759"/>
<organism evidence="5 6">
    <name type="scientific">Hebeloma cylindrosporum</name>
    <dbReference type="NCBI Taxonomy" id="76867"/>
    <lineage>
        <taxon>Eukaryota</taxon>
        <taxon>Fungi</taxon>
        <taxon>Dikarya</taxon>
        <taxon>Basidiomycota</taxon>
        <taxon>Agaricomycotina</taxon>
        <taxon>Agaricomycetes</taxon>
        <taxon>Agaricomycetidae</taxon>
        <taxon>Agaricales</taxon>
        <taxon>Agaricineae</taxon>
        <taxon>Hymenogastraceae</taxon>
        <taxon>Hebeloma</taxon>
    </lineage>
</organism>
<dbReference type="SMART" id="SM00397">
    <property type="entry name" value="t_SNARE"/>
    <property type="match status" value="2"/>
</dbReference>
<evidence type="ECO:0000259" key="4">
    <source>
        <dbReference type="PROSITE" id="PS50192"/>
    </source>
</evidence>
<dbReference type="InterPro" id="IPR000727">
    <property type="entry name" value="T_SNARE_dom"/>
</dbReference>
<feature type="compositionally biased region" description="Polar residues" evidence="3">
    <location>
        <begin position="46"/>
        <end position="60"/>
    </location>
</feature>
<dbReference type="Gene3D" id="1.20.5.110">
    <property type="match status" value="2"/>
</dbReference>
<feature type="region of interest" description="Disordered" evidence="3">
    <location>
        <begin position="279"/>
        <end position="299"/>
    </location>
</feature>
<dbReference type="PANTHER" id="PTHR19305:SF9">
    <property type="entry name" value="SYNAPTOSOMAL-ASSOCIATED PROTEIN 29"/>
    <property type="match status" value="1"/>
</dbReference>
<sequence length="359" mass="40280">MPLFKKKPETLIPPVSAPSAPSSTYGNSSRSSSNTYVASRDGDPYNTASRFASYESSGDNDSPVDKYNRNRGVGDVYTRGGAELDKDRNELFSGFTPSKSGGSGRFFDGPDIGRSPAIGEENDEDIEGIKQQTRFVKQESVNSTRNALRLAREAEETARNTLTRLGDQSEKLANTERHLDVSKGHSQRANDKTDELKQLNKSIFRPVITFNKDAKRAAQEAKLQARYEEERDEREKAMMDIRDTQNRIGRAATYGRGGDDDEIIGGGSGRFPTAGQLAARKEQRKRFQFESNASDDEIEDELDGNLDEISDMTKRLKAWGMTMGDELDKQNVRVKRIEEKTIGLDDRIFQNTERLKRIK</sequence>
<accession>A0A0C3CWH0</accession>
<dbReference type="PROSITE" id="PS50192">
    <property type="entry name" value="T_SNARE"/>
    <property type="match status" value="1"/>
</dbReference>
<dbReference type="HOGENOM" id="CLU_020823_0_0_1"/>
<dbReference type="PANTHER" id="PTHR19305">
    <property type="entry name" value="SYNAPTOSOMAL ASSOCIATED PROTEIN"/>
    <property type="match status" value="1"/>
</dbReference>
<evidence type="ECO:0000313" key="5">
    <source>
        <dbReference type="EMBL" id="KIM48171.1"/>
    </source>
</evidence>
<reference evidence="6" key="2">
    <citation type="submission" date="2015-01" db="EMBL/GenBank/DDBJ databases">
        <title>Evolutionary Origins and Diversification of the Mycorrhizal Mutualists.</title>
        <authorList>
            <consortium name="DOE Joint Genome Institute"/>
            <consortium name="Mycorrhizal Genomics Consortium"/>
            <person name="Kohler A."/>
            <person name="Kuo A."/>
            <person name="Nagy L.G."/>
            <person name="Floudas D."/>
            <person name="Copeland A."/>
            <person name="Barry K.W."/>
            <person name="Cichocki N."/>
            <person name="Veneault-Fourrey C."/>
            <person name="LaButti K."/>
            <person name="Lindquist E.A."/>
            <person name="Lipzen A."/>
            <person name="Lundell T."/>
            <person name="Morin E."/>
            <person name="Murat C."/>
            <person name="Riley R."/>
            <person name="Ohm R."/>
            <person name="Sun H."/>
            <person name="Tunlid A."/>
            <person name="Henrissat B."/>
            <person name="Grigoriev I.V."/>
            <person name="Hibbett D.S."/>
            <person name="Martin F."/>
        </authorList>
    </citation>
    <scope>NUCLEOTIDE SEQUENCE [LARGE SCALE GENOMIC DNA]</scope>
    <source>
        <strain evidence="6">h7</strain>
    </source>
</reference>
<feature type="compositionally biased region" description="Low complexity" evidence="3">
    <location>
        <begin position="13"/>
        <end position="39"/>
    </location>
</feature>
<dbReference type="EMBL" id="KN831769">
    <property type="protein sequence ID" value="KIM48171.1"/>
    <property type="molecule type" value="Genomic_DNA"/>
</dbReference>
<feature type="compositionally biased region" description="Basic and acidic residues" evidence="3">
    <location>
        <begin position="167"/>
        <end position="194"/>
    </location>
</feature>
<feature type="coiled-coil region" evidence="2">
    <location>
        <begin position="211"/>
        <end position="247"/>
    </location>
</feature>
<feature type="compositionally biased region" description="Basic and acidic residues" evidence="3">
    <location>
        <begin position="279"/>
        <end position="288"/>
    </location>
</feature>
<keyword evidence="2" id="KW-0175">Coiled coil</keyword>
<evidence type="ECO:0000256" key="2">
    <source>
        <dbReference type="SAM" id="Coils"/>
    </source>
</evidence>
<feature type="region of interest" description="Disordered" evidence="3">
    <location>
        <begin position="1"/>
        <end position="123"/>
    </location>
</feature>
<evidence type="ECO:0000313" key="6">
    <source>
        <dbReference type="Proteomes" id="UP000053424"/>
    </source>
</evidence>
<name>A0A0C3CWH0_HEBCY</name>
<dbReference type="CDD" id="cd15857">
    <property type="entry name" value="SNARE_SEC9C"/>
    <property type="match status" value="1"/>
</dbReference>
<dbReference type="Proteomes" id="UP000053424">
    <property type="component" value="Unassembled WGS sequence"/>
</dbReference>
<dbReference type="GO" id="GO:0005484">
    <property type="term" value="F:SNAP receptor activity"/>
    <property type="evidence" value="ECO:0007669"/>
    <property type="project" value="TreeGrafter"/>
</dbReference>
<reference evidence="5 6" key="1">
    <citation type="submission" date="2014-04" db="EMBL/GenBank/DDBJ databases">
        <authorList>
            <consortium name="DOE Joint Genome Institute"/>
            <person name="Kuo A."/>
            <person name="Gay G."/>
            <person name="Dore J."/>
            <person name="Kohler A."/>
            <person name="Nagy L.G."/>
            <person name="Floudas D."/>
            <person name="Copeland A."/>
            <person name="Barry K.W."/>
            <person name="Cichocki N."/>
            <person name="Veneault-Fourrey C."/>
            <person name="LaButti K."/>
            <person name="Lindquist E.A."/>
            <person name="Lipzen A."/>
            <person name="Lundell T."/>
            <person name="Morin E."/>
            <person name="Murat C."/>
            <person name="Sun H."/>
            <person name="Tunlid A."/>
            <person name="Henrissat B."/>
            <person name="Grigoriev I.V."/>
            <person name="Hibbett D.S."/>
            <person name="Martin F."/>
            <person name="Nordberg H.P."/>
            <person name="Cantor M.N."/>
            <person name="Hua S.X."/>
        </authorList>
    </citation>
    <scope>NUCLEOTIDE SEQUENCE [LARGE SCALE GENOMIC DNA]</scope>
    <source>
        <strain evidence="6">h7</strain>
    </source>
</reference>
<dbReference type="GO" id="GO:0005886">
    <property type="term" value="C:plasma membrane"/>
    <property type="evidence" value="ECO:0007669"/>
    <property type="project" value="TreeGrafter"/>
</dbReference>
<comment type="similarity">
    <text evidence="1">Belongs to the SNAP-25 family.</text>
</comment>
<dbReference type="GO" id="GO:0031201">
    <property type="term" value="C:SNARE complex"/>
    <property type="evidence" value="ECO:0007669"/>
    <property type="project" value="TreeGrafter"/>
</dbReference>
<protein>
    <recommendedName>
        <fullName evidence="4">t-SNARE coiled-coil homology domain-containing protein</fullName>
    </recommendedName>
</protein>
<gene>
    <name evidence="5" type="ORF">M413DRAFT_439893</name>
</gene>
<dbReference type="GO" id="GO:0006887">
    <property type="term" value="P:exocytosis"/>
    <property type="evidence" value="ECO:0007669"/>
    <property type="project" value="TreeGrafter"/>
</dbReference>
<proteinExistence type="inferred from homology"/>
<evidence type="ECO:0000256" key="3">
    <source>
        <dbReference type="SAM" id="MobiDB-lite"/>
    </source>
</evidence>
<dbReference type="CDD" id="cd15886">
    <property type="entry name" value="SNARE_SEC9N"/>
    <property type="match status" value="1"/>
</dbReference>
<dbReference type="AlphaFoldDB" id="A0A0C3CWH0"/>
<evidence type="ECO:0000256" key="1">
    <source>
        <dbReference type="ARBA" id="ARBA00009480"/>
    </source>
</evidence>
<feature type="domain" description="T-SNARE coiled-coil homology" evidence="4">
    <location>
        <begin position="296"/>
        <end position="358"/>
    </location>
</feature>
<dbReference type="GO" id="GO:0019905">
    <property type="term" value="F:syntaxin binding"/>
    <property type="evidence" value="ECO:0007669"/>
    <property type="project" value="TreeGrafter"/>
</dbReference>
<dbReference type="STRING" id="686832.A0A0C3CWH0"/>
<dbReference type="SUPFAM" id="SSF58038">
    <property type="entry name" value="SNARE fusion complex"/>
    <property type="match status" value="2"/>
</dbReference>
<feature type="region of interest" description="Disordered" evidence="3">
    <location>
        <begin position="166"/>
        <end position="194"/>
    </location>
</feature>
<dbReference type="GO" id="GO:0006906">
    <property type="term" value="P:vesicle fusion"/>
    <property type="evidence" value="ECO:0007669"/>
    <property type="project" value="TreeGrafter"/>
</dbReference>